<gene>
    <name evidence="1" type="ORF">EGT74_24535</name>
</gene>
<dbReference type="RefSeq" id="WP_123849197.1">
    <property type="nucleotide sequence ID" value="NZ_RPDH01000003.1"/>
</dbReference>
<accession>A0A3N4Q1C3</accession>
<protein>
    <recommendedName>
        <fullName evidence="3">DUF3168 domain-containing protein</fullName>
    </recommendedName>
</protein>
<reference evidence="1 2" key="1">
    <citation type="submission" date="2018-11" db="EMBL/GenBank/DDBJ databases">
        <title>Chitinophaga lutea sp.nov., isolate from arsenic contaminated soil.</title>
        <authorList>
            <person name="Zong Y."/>
        </authorList>
    </citation>
    <scope>NUCLEOTIDE SEQUENCE [LARGE SCALE GENOMIC DNA]</scope>
    <source>
        <strain evidence="1 2">ZY74</strain>
    </source>
</reference>
<sequence length="137" mass="15296">MRTTLDVVDIVWQWLNASPLKAAITGGIYKYRPQNSTSEDVVINSLPITGEQVQEGVVNVNIHVPNPILNSNGTQDQSQANHPRLKELASIAVESLTDIWVESAEVNFTVQNQMVFPEPDNNEHYVNIRLSFISVNL</sequence>
<dbReference type="OrthoDB" id="1262402at2"/>
<evidence type="ECO:0000313" key="1">
    <source>
        <dbReference type="EMBL" id="RPE05554.1"/>
    </source>
</evidence>
<comment type="caution">
    <text evidence="1">The sequence shown here is derived from an EMBL/GenBank/DDBJ whole genome shotgun (WGS) entry which is preliminary data.</text>
</comment>
<dbReference type="EMBL" id="RPDH01000003">
    <property type="protein sequence ID" value="RPE05554.1"/>
    <property type="molecule type" value="Genomic_DNA"/>
</dbReference>
<evidence type="ECO:0000313" key="2">
    <source>
        <dbReference type="Proteomes" id="UP000278351"/>
    </source>
</evidence>
<name>A0A3N4Q1C3_9BACT</name>
<organism evidence="1 2">
    <name type="scientific">Chitinophaga lutea</name>
    <dbReference type="NCBI Taxonomy" id="2488634"/>
    <lineage>
        <taxon>Bacteria</taxon>
        <taxon>Pseudomonadati</taxon>
        <taxon>Bacteroidota</taxon>
        <taxon>Chitinophagia</taxon>
        <taxon>Chitinophagales</taxon>
        <taxon>Chitinophagaceae</taxon>
        <taxon>Chitinophaga</taxon>
    </lineage>
</organism>
<dbReference type="AlphaFoldDB" id="A0A3N4Q1C3"/>
<keyword evidence="2" id="KW-1185">Reference proteome</keyword>
<evidence type="ECO:0008006" key="3">
    <source>
        <dbReference type="Google" id="ProtNLM"/>
    </source>
</evidence>
<dbReference type="Proteomes" id="UP000278351">
    <property type="component" value="Unassembled WGS sequence"/>
</dbReference>
<proteinExistence type="predicted"/>